<keyword evidence="4" id="KW-1185">Reference proteome</keyword>
<dbReference type="InterPro" id="IPR040079">
    <property type="entry name" value="Glutathione_S-Trfase"/>
</dbReference>
<evidence type="ECO:0000313" key="3">
    <source>
        <dbReference type="EMBL" id="TQV67010.1"/>
    </source>
</evidence>
<dbReference type="RefSeq" id="WP_142929959.1">
    <property type="nucleotide sequence ID" value="NZ_ML660113.1"/>
</dbReference>
<evidence type="ECO:0000259" key="2">
    <source>
        <dbReference type="PROSITE" id="PS50405"/>
    </source>
</evidence>
<dbReference type="InterPro" id="IPR036249">
    <property type="entry name" value="Thioredoxin-like_sf"/>
</dbReference>
<organism evidence="3 4">
    <name type="scientific">Exilibacterium tricleocarpae</name>
    <dbReference type="NCBI Taxonomy" id="2591008"/>
    <lineage>
        <taxon>Bacteria</taxon>
        <taxon>Pseudomonadati</taxon>
        <taxon>Pseudomonadota</taxon>
        <taxon>Gammaproteobacteria</taxon>
        <taxon>Cellvibrionales</taxon>
        <taxon>Cellvibrionaceae</taxon>
        <taxon>Exilibacterium</taxon>
    </lineage>
</organism>
<dbReference type="PROSITE" id="PS50405">
    <property type="entry name" value="GST_CTER"/>
    <property type="match status" value="1"/>
</dbReference>
<dbReference type="Pfam" id="PF00043">
    <property type="entry name" value="GST_C"/>
    <property type="match status" value="1"/>
</dbReference>
<dbReference type="InterPro" id="IPR004046">
    <property type="entry name" value="GST_C"/>
</dbReference>
<evidence type="ECO:0000313" key="4">
    <source>
        <dbReference type="Proteomes" id="UP000319732"/>
    </source>
</evidence>
<dbReference type="PANTHER" id="PTHR44051:SF8">
    <property type="entry name" value="GLUTATHIONE S-TRANSFERASE GSTA"/>
    <property type="match status" value="1"/>
</dbReference>
<dbReference type="Gene3D" id="1.20.1050.10">
    <property type="match status" value="1"/>
</dbReference>
<dbReference type="InterPro" id="IPR036282">
    <property type="entry name" value="Glutathione-S-Trfase_C_sf"/>
</dbReference>
<dbReference type="SUPFAM" id="SSF47616">
    <property type="entry name" value="GST C-terminal domain-like"/>
    <property type="match status" value="1"/>
</dbReference>
<keyword evidence="3" id="KW-0808">Transferase</keyword>
<evidence type="ECO:0000259" key="1">
    <source>
        <dbReference type="PROSITE" id="PS50404"/>
    </source>
</evidence>
<dbReference type="OrthoDB" id="9810080at2"/>
<dbReference type="EMBL" id="VHSG01000037">
    <property type="protein sequence ID" value="TQV67010.1"/>
    <property type="molecule type" value="Genomic_DNA"/>
</dbReference>
<dbReference type="AlphaFoldDB" id="A0A545SPV6"/>
<name>A0A545SPV6_9GAMM</name>
<dbReference type="PANTHER" id="PTHR44051">
    <property type="entry name" value="GLUTATHIONE S-TRANSFERASE-RELATED"/>
    <property type="match status" value="1"/>
</dbReference>
<dbReference type="Pfam" id="PF13409">
    <property type="entry name" value="GST_N_2"/>
    <property type="match status" value="1"/>
</dbReference>
<dbReference type="SFLD" id="SFLDS00019">
    <property type="entry name" value="Glutathione_Transferase_(cytos"/>
    <property type="match status" value="1"/>
</dbReference>
<gene>
    <name evidence="3" type="ORF">FKG94_26440</name>
</gene>
<dbReference type="PROSITE" id="PS50404">
    <property type="entry name" value="GST_NTER"/>
    <property type="match status" value="1"/>
</dbReference>
<dbReference type="Gene3D" id="3.40.30.10">
    <property type="entry name" value="Glutaredoxin"/>
    <property type="match status" value="1"/>
</dbReference>
<dbReference type="InterPro" id="IPR010987">
    <property type="entry name" value="Glutathione-S-Trfase_C-like"/>
</dbReference>
<dbReference type="InterPro" id="IPR034345">
    <property type="entry name" value="Gtt2-like_N"/>
</dbReference>
<proteinExistence type="predicted"/>
<dbReference type="SFLD" id="SFLDG00358">
    <property type="entry name" value="Main_(cytGST)"/>
    <property type="match status" value="1"/>
</dbReference>
<feature type="domain" description="GST N-terminal" evidence="1">
    <location>
        <begin position="1"/>
        <end position="82"/>
    </location>
</feature>
<dbReference type="Proteomes" id="UP000319732">
    <property type="component" value="Unassembled WGS sequence"/>
</dbReference>
<dbReference type="SUPFAM" id="SSF52833">
    <property type="entry name" value="Thioredoxin-like"/>
    <property type="match status" value="1"/>
</dbReference>
<protein>
    <submittedName>
        <fullName evidence="3">Glutathione S-transferase</fullName>
    </submittedName>
</protein>
<comment type="caution">
    <text evidence="3">The sequence shown here is derived from an EMBL/GenBank/DDBJ whole genome shotgun (WGS) entry which is preliminary data.</text>
</comment>
<accession>A0A545SPV6</accession>
<reference evidence="3 4" key="1">
    <citation type="submission" date="2019-06" db="EMBL/GenBank/DDBJ databases">
        <title>Whole genome sequence for Cellvibrionaceae sp. R142.</title>
        <authorList>
            <person name="Wang G."/>
        </authorList>
    </citation>
    <scope>NUCLEOTIDE SEQUENCE [LARGE SCALE GENOMIC DNA]</scope>
    <source>
        <strain evidence="3 4">R142</strain>
    </source>
</reference>
<sequence>MLKLYSNKTAPSPRRARMLLSEKGLEFELIEVDLAGGEQLTPTYLAKVPAGLVPALEVESGEIITENLGIAAYLEAAFPDRPMLGSTALEKGRVAQWNARVEYLGLLSVQDAFRNKVSGLADRALPGPTNYAQIPALAQRGLERINEFMDTLNERLKQSLYVAGDFYSLADITATVVVDFAGWVRVPIPATATALAHWHERMQQRESYTA</sequence>
<dbReference type="InterPro" id="IPR004045">
    <property type="entry name" value="Glutathione_S-Trfase_N"/>
</dbReference>
<dbReference type="GO" id="GO:0016740">
    <property type="term" value="F:transferase activity"/>
    <property type="evidence" value="ECO:0007669"/>
    <property type="project" value="UniProtKB-KW"/>
</dbReference>
<dbReference type="CDD" id="cd03051">
    <property type="entry name" value="GST_N_GTT2_like"/>
    <property type="match status" value="1"/>
</dbReference>
<feature type="domain" description="GST C-terminal" evidence="2">
    <location>
        <begin position="87"/>
        <end position="210"/>
    </location>
</feature>